<organism evidence="2 3">
    <name type="scientific">Acetivibrio clariflavus (strain DSM 19732 / NBRC 101661 / EBR45)</name>
    <name type="common">Clostridium clariflavum</name>
    <dbReference type="NCBI Taxonomy" id="720554"/>
    <lineage>
        <taxon>Bacteria</taxon>
        <taxon>Bacillati</taxon>
        <taxon>Bacillota</taxon>
        <taxon>Clostridia</taxon>
        <taxon>Eubacteriales</taxon>
        <taxon>Oscillospiraceae</taxon>
        <taxon>Acetivibrio</taxon>
    </lineage>
</organism>
<name>G8LTJ4_ACECE</name>
<feature type="chain" id="PRO_5003510869" description="Carboxypeptidase regulatory-like domain-containing protein" evidence="1">
    <location>
        <begin position="26"/>
        <end position="730"/>
    </location>
</feature>
<dbReference type="Proteomes" id="UP000005435">
    <property type="component" value="Chromosome"/>
</dbReference>
<dbReference type="Pfam" id="PF13620">
    <property type="entry name" value="CarboxypepD_reg"/>
    <property type="match status" value="1"/>
</dbReference>
<keyword evidence="3" id="KW-1185">Reference proteome</keyword>
<dbReference type="AlphaFoldDB" id="G8LTJ4"/>
<dbReference type="STRING" id="720554.Clocl_2943"/>
<dbReference type="InterPro" id="IPR008969">
    <property type="entry name" value="CarboxyPept-like_regulatory"/>
</dbReference>
<reference evidence="3" key="1">
    <citation type="submission" date="2011-12" db="EMBL/GenBank/DDBJ databases">
        <title>Complete sequence of Clostridium clariflavum DSM 19732.</title>
        <authorList>
            <consortium name="US DOE Joint Genome Institute"/>
            <person name="Lucas S."/>
            <person name="Han J."/>
            <person name="Lapidus A."/>
            <person name="Cheng J.-F."/>
            <person name="Goodwin L."/>
            <person name="Pitluck S."/>
            <person name="Peters L."/>
            <person name="Teshima H."/>
            <person name="Detter J.C."/>
            <person name="Han C."/>
            <person name="Tapia R."/>
            <person name="Land M."/>
            <person name="Hauser L."/>
            <person name="Kyrpides N."/>
            <person name="Ivanova N."/>
            <person name="Pagani I."/>
            <person name="Kitzmiller T."/>
            <person name="Lynd L."/>
            <person name="Izquierdo J."/>
            <person name="Woyke T."/>
        </authorList>
    </citation>
    <scope>NUCLEOTIDE SEQUENCE [LARGE SCALE GENOMIC DNA]</scope>
    <source>
        <strain evidence="3">DSM 19732 / NBRC 101661 / EBR45</strain>
    </source>
</reference>
<reference evidence="2 3" key="2">
    <citation type="journal article" date="2012" name="Stand. Genomic Sci.">
        <title>Complete Genome Sequence of Clostridium clariflavum DSM 19732.</title>
        <authorList>
            <person name="Izquierdo J.A."/>
            <person name="Goodwin L."/>
            <person name="Davenport K.W."/>
            <person name="Teshima H."/>
            <person name="Bruce D."/>
            <person name="Detter C."/>
            <person name="Tapia R."/>
            <person name="Han S."/>
            <person name="Land M."/>
            <person name="Hauser L."/>
            <person name="Jeffries C.D."/>
            <person name="Han J."/>
            <person name="Pitluck S."/>
            <person name="Nolan M."/>
            <person name="Chen A."/>
            <person name="Huntemann M."/>
            <person name="Mavromatis K."/>
            <person name="Mikhailova N."/>
            <person name="Liolios K."/>
            <person name="Woyke T."/>
            <person name="Lynd L.R."/>
        </authorList>
    </citation>
    <scope>NUCLEOTIDE SEQUENCE [LARGE SCALE GENOMIC DNA]</scope>
    <source>
        <strain evidence="3">DSM 19732 / NBRC 101661 / EBR45</strain>
    </source>
</reference>
<protein>
    <recommendedName>
        <fullName evidence="4">Carboxypeptidase regulatory-like domain-containing protein</fullName>
    </recommendedName>
</protein>
<dbReference type="KEGG" id="ccl:Clocl_2943"/>
<accession>G8LTJ4</accession>
<dbReference type="SUPFAM" id="SSF49464">
    <property type="entry name" value="Carboxypeptidase regulatory domain-like"/>
    <property type="match status" value="1"/>
</dbReference>
<gene>
    <name evidence="2" type="ordered locus">Clocl_2943</name>
</gene>
<dbReference type="OrthoDB" id="1829213at2"/>
<dbReference type="eggNOG" id="COG3209">
    <property type="taxonomic scope" value="Bacteria"/>
</dbReference>
<keyword evidence="1" id="KW-0732">Signal</keyword>
<dbReference type="HOGENOM" id="CLU_379345_0_0_9"/>
<dbReference type="Gene3D" id="2.60.40.1120">
    <property type="entry name" value="Carboxypeptidase-like, regulatory domain"/>
    <property type="match status" value="1"/>
</dbReference>
<sequence length="730" mass="81624" precursor="true">MKKKYSLLSLLVILVFLICNTCVFAENAIEQSESSNGITSSNNLSSVGYITLENEYINVAIRPNGRFTIGTNEGNPEIATDNRKKLLYGWPGGGTSYTTVRIDGIDYYYGGENISTPPHNIDEEYRNSSAAKYGNVYVRQDISLVDGGFSGMMDTVEIKYIVTNNDTIPHYVGIRIMLDTMLGSNDYAPFRVPGIGDIETTTTFLGDEIPDYWQAMDSLVKPTVVSQGTNIKYQQNPPDKFVLGNWLTLAENMWNSNYTGYNGDSAIATYWEPKQLAPGESTEYITYYGISKITIAGDKPLVVIVSGNTSLSATETGYVPNPFTITSYITNNTNDTIKNVMAKIILPDGIVPYTGTDTDIVIGDMTARSHKQVSWQLFAGQIPEQKTLEYKVVVWGDDTEPTEVTRQITIPASISDIFDDGTDKEKYRILREIGNDFEQDITSRIHRKPEIKNVRITPGDQEGVYELYVDEYFVDTSKGASPFFYWASTKGYFEDKKIDNYRKVIFHCDEGTSGQKVSILLKMGDGLGNVVYKKLYVDGIGTTSSAGTLEAKFTNLVASVKSWDTMRIRYNISYTDSEGRPVPGTKVSLYYSLDNQAEWKPIARDLVGVNGYNWIVPDLSSSNARIKLVATNDGVIKEVISQPFTIMPDIYIKGKVVDHNGNPIVNAKVIIGDRYTYTDVNGCYIINRLSPGVYSLRVEKEGVEFEKTQYDNIVLSYLNRNTTKNFYGKR</sequence>
<evidence type="ECO:0000313" key="3">
    <source>
        <dbReference type="Proteomes" id="UP000005435"/>
    </source>
</evidence>
<dbReference type="EMBL" id="CP003065">
    <property type="protein sequence ID" value="AEV69489.1"/>
    <property type="molecule type" value="Genomic_DNA"/>
</dbReference>
<evidence type="ECO:0000256" key="1">
    <source>
        <dbReference type="SAM" id="SignalP"/>
    </source>
</evidence>
<proteinExistence type="predicted"/>
<evidence type="ECO:0000313" key="2">
    <source>
        <dbReference type="EMBL" id="AEV69489.1"/>
    </source>
</evidence>
<dbReference type="RefSeq" id="WP_014256038.1">
    <property type="nucleotide sequence ID" value="NC_016627.1"/>
</dbReference>
<feature type="signal peptide" evidence="1">
    <location>
        <begin position="1"/>
        <end position="25"/>
    </location>
</feature>
<evidence type="ECO:0008006" key="4">
    <source>
        <dbReference type="Google" id="ProtNLM"/>
    </source>
</evidence>